<dbReference type="AlphaFoldDB" id="A0AAP0L050"/>
<dbReference type="EMBL" id="JBBNAF010000003">
    <property type="protein sequence ID" value="KAK9160169.1"/>
    <property type="molecule type" value="Genomic_DNA"/>
</dbReference>
<evidence type="ECO:0000313" key="3">
    <source>
        <dbReference type="Proteomes" id="UP001420932"/>
    </source>
</evidence>
<evidence type="ECO:0000256" key="1">
    <source>
        <dbReference type="SAM" id="MobiDB-lite"/>
    </source>
</evidence>
<comment type="caution">
    <text evidence="2">The sequence shown here is derived from an EMBL/GenBank/DDBJ whole genome shotgun (WGS) entry which is preliminary data.</text>
</comment>
<name>A0AAP0L050_9MAGN</name>
<feature type="compositionally biased region" description="Polar residues" evidence="1">
    <location>
        <begin position="58"/>
        <end position="83"/>
    </location>
</feature>
<keyword evidence="3" id="KW-1185">Reference proteome</keyword>
<protein>
    <submittedName>
        <fullName evidence="2">Uncharacterized protein</fullName>
    </submittedName>
</protein>
<accession>A0AAP0L050</accession>
<gene>
    <name evidence="2" type="ORF">Syun_006510</name>
</gene>
<organism evidence="2 3">
    <name type="scientific">Stephania yunnanensis</name>
    <dbReference type="NCBI Taxonomy" id="152371"/>
    <lineage>
        <taxon>Eukaryota</taxon>
        <taxon>Viridiplantae</taxon>
        <taxon>Streptophyta</taxon>
        <taxon>Embryophyta</taxon>
        <taxon>Tracheophyta</taxon>
        <taxon>Spermatophyta</taxon>
        <taxon>Magnoliopsida</taxon>
        <taxon>Ranunculales</taxon>
        <taxon>Menispermaceae</taxon>
        <taxon>Menispermoideae</taxon>
        <taxon>Cissampelideae</taxon>
        <taxon>Stephania</taxon>
    </lineage>
</organism>
<proteinExistence type="predicted"/>
<sequence>MLGPRTQVYVALSRLYDPDPVAPHSVVLDYLAPLIDRTRSSWFVDYGDGGAIAPPTPQSLADETGASSATGQGCESTPTSRGSGNHLKRGGFGFNGQAQWSEIEWSEAKANLWFWRHRAKWGAVAPTTTLTIGAVAPPAAALQHQVSKTLSALGATPAPWRLPQRLYSTMAPVKPFHQNAALSMASQRPSQYRC</sequence>
<dbReference type="Proteomes" id="UP001420932">
    <property type="component" value="Unassembled WGS sequence"/>
</dbReference>
<evidence type="ECO:0000313" key="2">
    <source>
        <dbReference type="EMBL" id="KAK9160169.1"/>
    </source>
</evidence>
<reference evidence="2 3" key="1">
    <citation type="submission" date="2024-01" db="EMBL/GenBank/DDBJ databases">
        <title>Genome assemblies of Stephania.</title>
        <authorList>
            <person name="Yang L."/>
        </authorList>
    </citation>
    <scope>NUCLEOTIDE SEQUENCE [LARGE SCALE GENOMIC DNA]</scope>
    <source>
        <strain evidence="2">YNDBR</strain>
        <tissue evidence="2">Leaf</tissue>
    </source>
</reference>
<feature type="region of interest" description="Disordered" evidence="1">
    <location>
        <begin position="53"/>
        <end position="89"/>
    </location>
</feature>